<evidence type="ECO:0000256" key="1">
    <source>
        <dbReference type="SAM" id="MobiDB-lite"/>
    </source>
</evidence>
<dbReference type="InParanoid" id="A0A218Z6W5"/>
<comment type="caution">
    <text evidence="2">The sequence shown here is derived from an EMBL/GenBank/DDBJ whole genome shotgun (WGS) entry which is preliminary data.</text>
</comment>
<dbReference type="EMBL" id="MZNU01000204">
    <property type="protein sequence ID" value="OWP02975.1"/>
    <property type="molecule type" value="Genomic_DNA"/>
</dbReference>
<feature type="region of interest" description="Disordered" evidence="1">
    <location>
        <begin position="28"/>
        <end position="104"/>
    </location>
</feature>
<feature type="compositionally biased region" description="Basic and acidic residues" evidence="1">
    <location>
        <begin position="65"/>
        <end position="86"/>
    </location>
</feature>
<evidence type="ECO:0000313" key="2">
    <source>
        <dbReference type="EMBL" id="OWP02975.1"/>
    </source>
</evidence>
<sequence length="153" mass="17227">MPQQPPSPHFVRTGQAPTDVVVRAVSSLRSVRSAPRQHRPGPSPLYGQARLTTQAQKRRTFRAKIRPDEPRGESESESEREIERSRGTSGSVVSWTQSTDYERRATSSICQIVGRIPPPSRLSNSRDLVFDFRTYAYGRHPRRPTPPSGETAF</sequence>
<gene>
    <name evidence="2" type="ORF">B2J93_3555</name>
</gene>
<evidence type="ECO:0000313" key="3">
    <source>
        <dbReference type="Proteomes" id="UP000242519"/>
    </source>
</evidence>
<reference evidence="2 3" key="1">
    <citation type="submission" date="2017-04" db="EMBL/GenBank/DDBJ databases">
        <title>Draft genome sequence of Marssonina coronaria NL1: causal agent of apple blotch.</title>
        <authorList>
            <person name="Cheng Q."/>
        </authorList>
    </citation>
    <scope>NUCLEOTIDE SEQUENCE [LARGE SCALE GENOMIC DNA]</scope>
    <source>
        <strain evidence="2 3">NL1</strain>
    </source>
</reference>
<dbReference type="AlphaFoldDB" id="A0A218Z6W5"/>
<protein>
    <submittedName>
        <fullName evidence="2">Uncharacterized protein</fullName>
    </submittedName>
</protein>
<keyword evidence="3" id="KW-1185">Reference proteome</keyword>
<organism evidence="2 3">
    <name type="scientific">Diplocarpon coronariae</name>
    <dbReference type="NCBI Taxonomy" id="2795749"/>
    <lineage>
        <taxon>Eukaryota</taxon>
        <taxon>Fungi</taxon>
        <taxon>Dikarya</taxon>
        <taxon>Ascomycota</taxon>
        <taxon>Pezizomycotina</taxon>
        <taxon>Leotiomycetes</taxon>
        <taxon>Helotiales</taxon>
        <taxon>Drepanopezizaceae</taxon>
        <taxon>Diplocarpon</taxon>
    </lineage>
</organism>
<dbReference type="Proteomes" id="UP000242519">
    <property type="component" value="Unassembled WGS sequence"/>
</dbReference>
<accession>A0A218Z6W5</accession>
<name>A0A218Z6W5_9HELO</name>
<proteinExistence type="predicted"/>